<gene>
    <name evidence="1" type="ORF">PA905_22830</name>
</gene>
<dbReference type="Gene3D" id="2.160.20.80">
    <property type="entry name" value="E3 ubiquitin-protein ligase SopA"/>
    <property type="match status" value="4"/>
</dbReference>
<name>A0A4P5ZE65_PLAAG</name>
<evidence type="ECO:0000313" key="1">
    <source>
        <dbReference type="EMBL" id="GDZ94328.1"/>
    </source>
</evidence>
<organism evidence="1 2">
    <name type="scientific">Planktothrix agardhii CCAP 1459/11A</name>
    <dbReference type="NCBI Taxonomy" id="282420"/>
    <lineage>
        <taxon>Bacteria</taxon>
        <taxon>Bacillati</taxon>
        <taxon>Cyanobacteriota</taxon>
        <taxon>Cyanophyceae</taxon>
        <taxon>Oscillatoriophycideae</taxon>
        <taxon>Oscillatoriales</taxon>
        <taxon>Microcoleaceae</taxon>
        <taxon>Planktothrix</taxon>
    </lineage>
</organism>
<reference evidence="2" key="1">
    <citation type="submission" date="2019-02" db="EMBL/GenBank/DDBJ databases">
        <title>Draft genome sequence of Planktothrix agardhii NIES-905.</title>
        <authorList>
            <person name="Yamaguchi H."/>
            <person name="Suzuki S."/>
            <person name="Kawachi M."/>
        </authorList>
    </citation>
    <scope>NUCLEOTIDE SEQUENCE [LARGE SCALE GENOMIC DNA]</scope>
    <source>
        <strain evidence="2">CCAP 1459/11A</strain>
    </source>
</reference>
<dbReference type="SUPFAM" id="SSF141571">
    <property type="entry name" value="Pentapeptide repeat-like"/>
    <property type="match status" value="2"/>
</dbReference>
<dbReference type="RefSeq" id="WP_141294466.1">
    <property type="nucleotide sequence ID" value="NZ_BJCD01000042.1"/>
</dbReference>
<dbReference type="Proteomes" id="UP000299794">
    <property type="component" value="Unassembled WGS sequence"/>
</dbReference>
<proteinExistence type="predicted"/>
<dbReference type="PANTHER" id="PTHR14136">
    <property type="entry name" value="BTB_POZ DOMAIN-CONTAINING PROTEIN KCTD9"/>
    <property type="match status" value="1"/>
</dbReference>
<dbReference type="EMBL" id="BJCD01000042">
    <property type="protein sequence ID" value="GDZ94328.1"/>
    <property type="molecule type" value="Genomic_DNA"/>
</dbReference>
<sequence>MIESELVKVYQIVKRYQEGERDFSGVNLNENNLSRIKLSQANLSGASFMVANLTSANLSGCNLTGANFNVARLSNANLSNAILDRATLNVSNLVRADLSEASMIESLLIRGELIQALLSKAKLIQANLNGADLREAKVEQTDFSYANLSGANLRAIFGVGTCFRRADLRGANLTKADLPKADFNYAEMRQVNLTHANLSGADLGGANLRWADLRGANLGGANLSEANLSGANLSGANLSNTNLVKASFVHADLTQANLIQSDWVGADLSGATLTGAKLYNVHRFSLKAEDLKCEWIDLSPHGDHTHVVNFNPETLKKFFNQSLPLVQIFVDAPLDFESNLILMTIYYKLAQVYPVMNRPPSIEVDYRRTTLTFVVEREEHLFPLACMIIFPFDDSSPTQKNIINLMKKIKEENLGKNRKIQILTAMNQVIVKANEFKLLVKESQSDSRSIFFKSATQTLLKNSSQQSLMVHNNANFGKRFDELSSRQTGADLTLNSRQSNLPDFKEVIDFIESFDYLSN</sequence>
<dbReference type="InterPro" id="IPR051082">
    <property type="entry name" value="Pentapeptide-BTB/POZ_domain"/>
</dbReference>
<comment type="caution">
    <text evidence="1">The sequence shown here is derived from an EMBL/GenBank/DDBJ whole genome shotgun (WGS) entry which is preliminary data.</text>
</comment>
<dbReference type="PANTHER" id="PTHR14136:SF17">
    <property type="entry name" value="BTB_POZ DOMAIN-CONTAINING PROTEIN KCTD9"/>
    <property type="match status" value="1"/>
</dbReference>
<protein>
    <submittedName>
        <fullName evidence="1">Pentapeptide repeat-containing protein</fullName>
    </submittedName>
</protein>
<accession>A0A4P5ZE65</accession>
<evidence type="ECO:0000313" key="2">
    <source>
        <dbReference type="Proteomes" id="UP000299794"/>
    </source>
</evidence>
<dbReference type="InterPro" id="IPR001646">
    <property type="entry name" value="5peptide_repeat"/>
</dbReference>
<dbReference type="AlphaFoldDB" id="A0A4P5ZE65"/>
<dbReference type="Pfam" id="PF00805">
    <property type="entry name" value="Pentapeptide"/>
    <property type="match status" value="5"/>
</dbReference>